<dbReference type="EMBL" id="ACCU02000003">
    <property type="protein sequence ID" value="RMX61875.1"/>
    <property type="molecule type" value="Genomic_DNA"/>
</dbReference>
<accession>A0A5E8UXI2</accession>
<dbReference type="Gene3D" id="3.40.630.30">
    <property type="match status" value="1"/>
</dbReference>
<sequence length="230" mass="26343">MATLDTYRLREAWGISKRLLDENGFLLRRGVDFEFLEKRISVSEKSSLTEHFSTEKNTYTPSQAFWILVETPGGELVARAAARLDRLAGMSLEEYWRRYWRRCYPGVHEGEAEMADEQPCFASRIRGNVAYVGDLFVEKPYRNAGLAGALVRILQIDALDEWRPDYLYGWMTPEHVASQLFPDYGFRQSHPNGIIWKNPPSTIGGNLTCVGNSFENLLDLLLQITTSRRA</sequence>
<reference evidence="1 2" key="2">
    <citation type="submission" date="2013-04" db="EMBL/GenBank/DDBJ databases">
        <authorList>
            <person name="Fiebig A."/>
            <person name="Pradella S."/>
            <person name="Wagner-Doebler I."/>
        </authorList>
    </citation>
    <scope>NUCLEOTIDE SEQUENCE [LARGE SCALE GENOMIC DNA]</scope>
    <source>
        <strain evidence="2">DSM 17067 / NCIMB 14079 / DFL-11</strain>
    </source>
</reference>
<gene>
    <name evidence="1" type="ORF">SADFL11_00046320</name>
</gene>
<evidence type="ECO:0008006" key="3">
    <source>
        <dbReference type="Google" id="ProtNLM"/>
    </source>
</evidence>
<comment type="caution">
    <text evidence="1">The sequence shown here is derived from an EMBL/GenBank/DDBJ whole genome shotgun (WGS) entry which is preliminary data.</text>
</comment>
<dbReference type="SUPFAM" id="SSF55729">
    <property type="entry name" value="Acyl-CoA N-acyltransferases (Nat)"/>
    <property type="match status" value="1"/>
</dbReference>
<dbReference type="Proteomes" id="UP000004703">
    <property type="component" value="Chromosome"/>
</dbReference>
<dbReference type="InterPro" id="IPR016181">
    <property type="entry name" value="Acyl_CoA_acyltransferase"/>
</dbReference>
<evidence type="ECO:0000313" key="2">
    <source>
        <dbReference type="Proteomes" id="UP000004703"/>
    </source>
</evidence>
<proteinExistence type="predicted"/>
<evidence type="ECO:0000313" key="1">
    <source>
        <dbReference type="EMBL" id="RMX61875.1"/>
    </source>
</evidence>
<dbReference type="AlphaFoldDB" id="A0A5E8UXI2"/>
<reference evidence="1 2" key="1">
    <citation type="submission" date="2008-01" db="EMBL/GenBank/DDBJ databases">
        <authorList>
            <person name="Wagner-Dobler I."/>
            <person name="Ferriera S."/>
            <person name="Johnson J."/>
            <person name="Kravitz S."/>
            <person name="Beeson K."/>
            <person name="Sutton G."/>
            <person name="Rogers Y.-H."/>
            <person name="Friedman R."/>
            <person name="Frazier M."/>
            <person name="Venter J.C."/>
        </authorList>
    </citation>
    <scope>NUCLEOTIDE SEQUENCE [LARGE SCALE GENOMIC DNA]</scope>
    <source>
        <strain evidence="2">DSM 17067 / NCIMB 14079 / DFL-11</strain>
    </source>
</reference>
<organism evidence="1 2">
    <name type="scientific">Roseibium alexandrii (strain DSM 17067 / NCIMB 14079 / DFL-11)</name>
    <name type="common">Labrenzia alexandrii</name>
    <dbReference type="NCBI Taxonomy" id="244592"/>
    <lineage>
        <taxon>Bacteria</taxon>
        <taxon>Pseudomonadati</taxon>
        <taxon>Pseudomonadota</taxon>
        <taxon>Alphaproteobacteria</taxon>
        <taxon>Hyphomicrobiales</taxon>
        <taxon>Stappiaceae</taxon>
        <taxon>Roseibium</taxon>
    </lineage>
</organism>
<name>A0A5E8UXI2_ROSAD</name>
<protein>
    <recommendedName>
        <fullName evidence="3">N-acetyltransferase domain-containing protein</fullName>
    </recommendedName>
</protein>